<evidence type="ECO:0000313" key="6">
    <source>
        <dbReference type="Proteomes" id="UP000256690"/>
    </source>
</evidence>
<dbReference type="Proteomes" id="UP000256690">
    <property type="component" value="Unassembled WGS sequence"/>
</dbReference>
<dbReference type="PANTHER" id="PTHR48081">
    <property type="entry name" value="AB HYDROLASE SUPERFAMILY PROTEIN C4A8.06C"/>
    <property type="match status" value="1"/>
</dbReference>
<evidence type="ECO:0000256" key="1">
    <source>
        <dbReference type="ARBA" id="ARBA00022801"/>
    </source>
</evidence>
<dbReference type="HAMAP" id="MF_03014">
    <property type="entry name" value="KFase"/>
    <property type="match status" value="1"/>
</dbReference>
<feature type="active site" evidence="3">
    <location>
        <position position="278"/>
    </location>
</feature>
<feature type="domain" description="BD-FAE-like" evidence="4">
    <location>
        <begin position="38"/>
        <end position="256"/>
    </location>
</feature>
<dbReference type="GO" id="GO:0019441">
    <property type="term" value="P:L-tryptophan catabolic process to kynurenine"/>
    <property type="evidence" value="ECO:0007669"/>
    <property type="project" value="UniProtKB-UniRule"/>
</dbReference>
<keyword evidence="1 3" id="KW-0378">Hydrolase</keyword>
<dbReference type="STRING" id="1810919.A0A3D8RQK2"/>
<dbReference type="GeneID" id="38116729"/>
<evidence type="ECO:0000256" key="2">
    <source>
        <dbReference type="ARBA" id="ARBA00023079"/>
    </source>
</evidence>
<dbReference type="InterPro" id="IPR029058">
    <property type="entry name" value="AB_hydrolase_fold"/>
</dbReference>
<dbReference type="GO" id="GO:0034354">
    <property type="term" value="P:'de novo' NAD+ biosynthetic process from L-tryptophan"/>
    <property type="evidence" value="ECO:0007669"/>
    <property type="project" value="UniProtKB-UniRule"/>
</dbReference>
<proteinExistence type="inferred from homology"/>
<feature type="active site" description="Nucleophile" evidence="3">
    <location>
        <position position="142"/>
    </location>
</feature>
<comment type="catalytic activity">
    <reaction evidence="3">
        <text>N-formyl-L-kynurenine + H2O = L-kynurenine + formate + H(+)</text>
        <dbReference type="Rhea" id="RHEA:13009"/>
        <dbReference type="ChEBI" id="CHEBI:15377"/>
        <dbReference type="ChEBI" id="CHEBI:15378"/>
        <dbReference type="ChEBI" id="CHEBI:15740"/>
        <dbReference type="ChEBI" id="CHEBI:57959"/>
        <dbReference type="ChEBI" id="CHEBI:58629"/>
        <dbReference type="EC" id="3.5.1.9"/>
    </reaction>
</comment>
<comment type="similarity">
    <text evidence="3">Belongs to the kynurenine formamidase family.</text>
</comment>
<protein>
    <recommendedName>
        <fullName evidence="3">Kynurenine formamidase</fullName>
        <shortName evidence="3">KFA</shortName>
        <shortName evidence="3">KFase</shortName>
        <ecNumber evidence="3">3.5.1.9</ecNumber>
    </recommendedName>
    <alternativeName>
        <fullName evidence="3">Arylformamidase</fullName>
    </alternativeName>
    <alternativeName>
        <fullName evidence="3">N-formylkynurenine formamidase</fullName>
        <shortName evidence="3">FKF</shortName>
    </alternativeName>
</protein>
<feature type="short sequence motif" description="HGGXW" evidence="3">
    <location>
        <begin position="45"/>
        <end position="49"/>
    </location>
</feature>
<dbReference type="Pfam" id="PF20434">
    <property type="entry name" value="BD-FAE"/>
    <property type="match status" value="1"/>
</dbReference>
<dbReference type="InterPro" id="IPR050300">
    <property type="entry name" value="GDXG_lipolytic_enzyme"/>
</dbReference>
<comment type="subunit">
    <text evidence="3">Homodimer.</text>
</comment>
<dbReference type="PANTHER" id="PTHR48081:SF33">
    <property type="entry name" value="KYNURENINE FORMAMIDASE"/>
    <property type="match status" value="1"/>
</dbReference>
<dbReference type="OrthoDB" id="420264at2759"/>
<evidence type="ECO:0000313" key="5">
    <source>
        <dbReference type="EMBL" id="RDW76367.1"/>
    </source>
</evidence>
<comment type="caution">
    <text evidence="5">The sequence shown here is derived from an EMBL/GenBank/DDBJ whole genome shotgun (WGS) entry which is preliminary data.</text>
</comment>
<evidence type="ECO:0000259" key="4">
    <source>
        <dbReference type="Pfam" id="PF20434"/>
    </source>
</evidence>
<dbReference type="UniPathway" id="UPA00333">
    <property type="reaction ID" value="UER00454"/>
</dbReference>
<comment type="function">
    <text evidence="3">Catalyzes the hydrolysis of N-formyl-L-kynurenine to L-kynurenine, the second step in the kynurenine pathway of tryptophan degradation. Kynurenine may be further oxidized to nicotinic acid, NAD(H) and NADP(H). Required for elimination of toxic metabolites.</text>
</comment>
<dbReference type="InterPro" id="IPR049492">
    <property type="entry name" value="BD-FAE-like_dom"/>
</dbReference>
<sequence>MSLETFPYGNHDLQTVTVAKPYPARAPLHAENTDNESGYWVILIHGGAWRDPTQTSTSYLTPALRLLSSSESLESQSQHITGLASISYRLSAHPSHPQDPSTIESHLRNARHPEHIDDVQLALSFLQRKYKFGERYVLVGHSCGATLAFQAVMRSLSTQPGMGSGDGYVPPLAILGMAGIYDLRLLRDSHQEISAYQEFTEGAFGADENVWDAVSPRVVMGEEGVEGWKEGRVVVLAHSDEDELCDVAQSEKMKEFLGVWEKKSERREVRFLPIKGKHNEAWEKGEGLARGILFTIEKLQELGI</sequence>
<name>A0A3D8RQK2_9EURO</name>
<dbReference type="RefSeq" id="XP_026602679.1">
    <property type="nucleotide sequence ID" value="XM_026748375.1"/>
</dbReference>
<dbReference type="Gene3D" id="3.40.50.1820">
    <property type="entry name" value="alpha/beta hydrolase"/>
    <property type="match status" value="1"/>
</dbReference>
<feature type="active site" evidence="3">
    <location>
        <position position="242"/>
    </location>
</feature>
<dbReference type="SUPFAM" id="SSF53474">
    <property type="entry name" value="alpha/beta-Hydrolases"/>
    <property type="match status" value="1"/>
</dbReference>
<keyword evidence="6" id="KW-1185">Reference proteome</keyword>
<evidence type="ECO:0000256" key="3">
    <source>
        <dbReference type="HAMAP-Rule" id="MF_03014"/>
    </source>
</evidence>
<reference evidence="5 6" key="1">
    <citation type="journal article" date="2018" name="IMA Fungus">
        <title>IMA Genome-F 9: Draft genome sequence of Annulohypoxylon stygium, Aspergillus mulundensis, Berkeleyomyces basicola (syn. Thielaviopsis basicola), Ceratocystis smalleyi, two Cercospora beticola strains, Coleophoma cylindrospora, Fusarium fracticaudum, Phialophora cf. hyalina, and Morchella septimelata.</title>
        <authorList>
            <person name="Wingfield B.D."/>
            <person name="Bills G.F."/>
            <person name="Dong Y."/>
            <person name="Huang W."/>
            <person name="Nel W.J."/>
            <person name="Swalarsk-Parry B.S."/>
            <person name="Vaghefi N."/>
            <person name="Wilken P.M."/>
            <person name="An Z."/>
            <person name="de Beer Z.W."/>
            <person name="De Vos L."/>
            <person name="Chen L."/>
            <person name="Duong T.A."/>
            <person name="Gao Y."/>
            <person name="Hammerbacher A."/>
            <person name="Kikkert J.R."/>
            <person name="Li Y."/>
            <person name="Li H."/>
            <person name="Li K."/>
            <person name="Li Q."/>
            <person name="Liu X."/>
            <person name="Ma X."/>
            <person name="Naidoo K."/>
            <person name="Pethybridge S.J."/>
            <person name="Sun J."/>
            <person name="Steenkamp E.T."/>
            <person name="van der Nest M.A."/>
            <person name="van Wyk S."/>
            <person name="Wingfield M.J."/>
            <person name="Xiong C."/>
            <person name="Yue Q."/>
            <person name="Zhang X."/>
        </authorList>
    </citation>
    <scope>NUCLEOTIDE SEQUENCE [LARGE SCALE GENOMIC DNA]</scope>
    <source>
        <strain evidence="5 6">DSM 5745</strain>
    </source>
</reference>
<dbReference type="GO" id="GO:0004061">
    <property type="term" value="F:arylformamidase activity"/>
    <property type="evidence" value="ECO:0007669"/>
    <property type="project" value="UniProtKB-UniRule"/>
</dbReference>
<gene>
    <name evidence="5" type="ORF">DSM5745_06359</name>
</gene>
<comment type="domain">
    <text evidence="3">The main chain amide nitrogen atoms of the second glycine and its adjacent residue in the HGGXW motif define the oxyanion hole, and stabilize the oxyanion that forms during the nucleophilic attack by the catalytic serine during substrate cleavage.</text>
</comment>
<dbReference type="InterPro" id="IPR027519">
    <property type="entry name" value="KFase_ver/fungi-typ"/>
</dbReference>
<comment type="pathway">
    <text evidence="3">Amino-acid degradation; L-tryptophan degradation via kynurenine pathway; L-kynurenine from L-tryptophan: step 2/2.</text>
</comment>
<dbReference type="AlphaFoldDB" id="A0A3D8RQK2"/>
<accession>A0A3D8RQK2</accession>
<keyword evidence="2 3" id="KW-0823">Tryptophan catabolism</keyword>
<dbReference type="EMBL" id="PVWQ01000007">
    <property type="protein sequence ID" value="RDW76367.1"/>
    <property type="molecule type" value="Genomic_DNA"/>
</dbReference>
<organism evidence="5 6">
    <name type="scientific">Aspergillus mulundensis</name>
    <dbReference type="NCBI Taxonomy" id="1810919"/>
    <lineage>
        <taxon>Eukaryota</taxon>
        <taxon>Fungi</taxon>
        <taxon>Dikarya</taxon>
        <taxon>Ascomycota</taxon>
        <taxon>Pezizomycotina</taxon>
        <taxon>Eurotiomycetes</taxon>
        <taxon>Eurotiomycetidae</taxon>
        <taxon>Eurotiales</taxon>
        <taxon>Aspergillaceae</taxon>
        <taxon>Aspergillus</taxon>
        <taxon>Aspergillus subgen. Nidulantes</taxon>
    </lineage>
</organism>
<dbReference type="EC" id="3.5.1.9" evidence="3"/>